<dbReference type="InterPro" id="IPR027267">
    <property type="entry name" value="AH/BAR_dom_sf"/>
</dbReference>
<dbReference type="GO" id="GO:0005737">
    <property type="term" value="C:cytoplasm"/>
    <property type="evidence" value="ECO:0007669"/>
    <property type="project" value="InterPro"/>
</dbReference>
<dbReference type="GO" id="GO:0035020">
    <property type="term" value="P:regulation of Rac protein signal transduction"/>
    <property type="evidence" value="ECO:0007669"/>
    <property type="project" value="TreeGrafter"/>
</dbReference>
<evidence type="ECO:0000256" key="2">
    <source>
        <dbReference type="ARBA" id="ARBA00022553"/>
    </source>
</evidence>
<dbReference type="Pfam" id="PF03114">
    <property type="entry name" value="BAR"/>
    <property type="match status" value="1"/>
</dbReference>
<keyword evidence="1" id="KW-0343">GTPase activation</keyword>
<dbReference type="GO" id="GO:0005096">
    <property type="term" value="F:GTPase activator activity"/>
    <property type="evidence" value="ECO:0007669"/>
    <property type="project" value="UniProtKB-KW"/>
</dbReference>
<dbReference type="GO" id="GO:0007165">
    <property type="term" value="P:signal transduction"/>
    <property type="evidence" value="ECO:0007669"/>
    <property type="project" value="InterPro"/>
</dbReference>
<dbReference type="InterPro" id="IPR004148">
    <property type="entry name" value="BAR_dom"/>
</dbReference>
<feature type="compositionally biased region" description="Polar residues" evidence="3">
    <location>
        <begin position="425"/>
        <end position="438"/>
    </location>
</feature>
<dbReference type="AlphaFoldDB" id="A0A7D9E526"/>
<dbReference type="Proteomes" id="UP001152795">
    <property type="component" value="Unassembled WGS sequence"/>
</dbReference>
<feature type="region of interest" description="Disordered" evidence="3">
    <location>
        <begin position="481"/>
        <end position="505"/>
    </location>
</feature>
<dbReference type="SMART" id="SM00324">
    <property type="entry name" value="RhoGAP"/>
    <property type="match status" value="1"/>
</dbReference>
<feature type="compositionally biased region" description="Polar residues" evidence="3">
    <location>
        <begin position="401"/>
        <end position="417"/>
    </location>
</feature>
<evidence type="ECO:0000313" key="5">
    <source>
        <dbReference type="Proteomes" id="UP001152795"/>
    </source>
</evidence>
<dbReference type="PROSITE" id="PS50238">
    <property type="entry name" value="RHOGAP"/>
    <property type="match status" value="1"/>
</dbReference>
<dbReference type="PANTHER" id="PTHR14130:SF14">
    <property type="entry name" value="RHO GTPASE-ACTIVATING PROTEIN 92B"/>
    <property type="match status" value="1"/>
</dbReference>
<dbReference type="InterPro" id="IPR008936">
    <property type="entry name" value="Rho_GTPase_activation_prot"/>
</dbReference>
<protein>
    <submittedName>
        <fullName evidence="4">Rho GTPase-activating 44-like isoform X2</fullName>
    </submittedName>
</protein>
<accession>A0A7D9E526</accession>
<sequence>MQSTGPDVDKRLKKLPHSALAQSMEEVAVVIGEESILGNMARICGNSQTEIAKDIAEYEMEVERNIIAPFQTVVENDIPSINQNKKKLAKIGLDMDTLRSRYHAALKAKESGNPKDYAAAEAKTEQLKTHYEDEMMKFEAAKDLFITEMLTLVSKEREYAEHIRKFAIAQLEFHQRAAEHLEEIMPLLDKEMGIVRSHSSTFGCPLEKHLESTKREIALVIEECVRFIFQHGMDTEGLFRIAGQATKVRKLKASFDAGLADLSGEEYDVHAVTGALKQYLRELPEPLMTFELHHEWIEAGSIRERDDRLQKLWTVVSQLPKANKDNLRYLIKFLAKIEQNSEIGKMNAHNLAIVMAPNLIWSIDDESGQMNMKNTGVLTGILEALIEHADWFFSEDVDFSSPKSPTLTTNRTDTSSSNEEKHSFKNNTSFRRQLSSSDESTKRPTLLNEAATLVDVKPVVEDDNEMSHSDEKVDELLASLMSVSDEDPKPPLLPKRSFSPPGVNN</sequence>
<dbReference type="OrthoDB" id="19923at2759"/>
<evidence type="ECO:0000256" key="3">
    <source>
        <dbReference type="SAM" id="MobiDB-lite"/>
    </source>
</evidence>
<evidence type="ECO:0000256" key="1">
    <source>
        <dbReference type="ARBA" id="ARBA00022468"/>
    </source>
</evidence>
<dbReference type="SUPFAM" id="SSF103657">
    <property type="entry name" value="BAR/IMD domain-like"/>
    <property type="match status" value="1"/>
</dbReference>
<dbReference type="SUPFAM" id="SSF48350">
    <property type="entry name" value="GTPase activation domain, GAP"/>
    <property type="match status" value="1"/>
</dbReference>
<dbReference type="Gene3D" id="1.10.555.10">
    <property type="entry name" value="Rho GTPase activation protein"/>
    <property type="match status" value="1"/>
</dbReference>
<dbReference type="PROSITE" id="PS51021">
    <property type="entry name" value="BAR"/>
    <property type="match status" value="1"/>
</dbReference>
<dbReference type="PANTHER" id="PTHR14130">
    <property type="entry name" value="3BP-1 RELATED RHOGAP"/>
    <property type="match status" value="1"/>
</dbReference>
<organism evidence="4 5">
    <name type="scientific">Paramuricea clavata</name>
    <name type="common">Red gorgonian</name>
    <name type="synonym">Violescent sea-whip</name>
    <dbReference type="NCBI Taxonomy" id="317549"/>
    <lineage>
        <taxon>Eukaryota</taxon>
        <taxon>Metazoa</taxon>
        <taxon>Cnidaria</taxon>
        <taxon>Anthozoa</taxon>
        <taxon>Octocorallia</taxon>
        <taxon>Malacalcyonacea</taxon>
        <taxon>Plexauridae</taxon>
        <taxon>Paramuricea</taxon>
    </lineage>
</organism>
<proteinExistence type="predicted"/>
<dbReference type="Pfam" id="PF00620">
    <property type="entry name" value="RhoGAP"/>
    <property type="match status" value="1"/>
</dbReference>
<dbReference type="EMBL" id="CACRXK020003469">
    <property type="protein sequence ID" value="CAB3998920.1"/>
    <property type="molecule type" value="Genomic_DNA"/>
</dbReference>
<name>A0A7D9E526_PARCT</name>
<dbReference type="GO" id="GO:0032956">
    <property type="term" value="P:regulation of actin cytoskeleton organization"/>
    <property type="evidence" value="ECO:0007669"/>
    <property type="project" value="TreeGrafter"/>
</dbReference>
<dbReference type="InterPro" id="IPR047165">
    <property type="entry name" value="RHG17/44/SH3BP1-like"/>
</dbReference>
<keyword evidence="5" id="KW-1185">Reference proteome</keyword>
<gene>
    <name evidence="4" type="ORF">PACLA_8A012253</name>
</gene>
<keyword evidence="2" id="KW-0597">Phosphoprotein</keyword>
<comment type="caution">
    <text evidence="4">The sequence shown here is derived from an EMBL/GenBank/DDBJ whole genome shotgun (WGS) entry which is preliminary data.</text>
</comment>
<dbReference type="Gene3D" id="1.20.1270.60">
    <property type="entry name" value="Arfaptin homology (AH) domain/BAR domain"/>
    <property type="match status" value="1"/>
</dbReference>
<evidence type="ECO:0000313" key="4">
    <source>
        <dbReference type="EMBL" id="CAB3998920.1"/>
    </source>
</evidence>
<feature type="region of interest" description="Disordered" evidence="3">
    <location>
        <begin position="399"/>
        <end position="446"/>
    </location>
</feature>
<dbReference type="FunFam" id="1.10.555.10:FF:000001">
    <property type="entry name" value="Rho GTPase activating protein 44"/>
    <property type="match status" value="1"/>
</dbReference>
<reference evidence="4" key="1">
    <citation type="submission" date="2020-04" db="EMBL/GenBank/DDBJ databases">
        <authorList>
            <person name="Alioto T."/>
            <person name="Alioto T."/>
            <person name="Gomez Garrido J."/>
        </authorList>
    </citation>
    <scope>NUCLEOTIDE SEQUENCE</scope>
    <source>
        <strain evidence="4">A484AB</strain>
    </source>
</reference>
<dbReference type="InterPro" id="IPR000198">
    <property type="entry name" value="RhoGAP_dom"/>
</dbReference>